<sequence length="150" mass="16496">MRVSVKVVILALFSLGMAQVQAAEQHVQDAIVRSGEHPHQHSTTQTNQHHQQKDPAQINQLPQVAVPQNESQPQVISASGVVKAIDAANRKITIAHQAIPAIGWPAMDMRFTYRTDDDTIRSINLGDQVTFSFIQQGNISLLQTINVSQS</sequence>
<feature type="chain" id="PRO_5020391559" evidence="2">
    <location>
        <begin position="23"/>
        <end position="150"/>
    </location>
</feature>
<evidence type="ECO:0000256" key="1">
    <source>
        <dbReference type="SAM" id="MobiDB-lite"/>
    </source>
</evidence>
<evidence type="ECO:0000313" key="4">
    <source>
        <dbReference type="Proteomes" id="UP000295719"/>
    </source>
</evidence>
<gene>
    <name evidence="3" type="ORF">EDC52_104172</name>
</gene>
<dbReference type="Gene3D" id="2.40.50.320">
    <property type="entry name" value="Copper binding periplasmic protein CusF"/>
    <property type="match status" value="1"/>
</dbReference>
<dbReference type="InterPro" id="IPR021647">
    <property type="entry name" value="CusF_Ec"/>
</dbReference>
<name>A0A4R3YW55_9GAMM</name>
<dbReference type="Pfam" id="PF11604">
    <property type="entry name" value="CusF_Ec"/>
    <property type="match status" value="1"/>
</dbReference>
<proteinExistence type="predicted"/>
<dbReference type="Proteomes" id="UP000295719">
    <property type="component" value="Unassembled WGS sequence"/>
</dbReference>
<reference evidence="3 4" key="1">
    <citation type="submission" date="2019-03" db="EMBL/GenBank/DDBJ databases">
        <title>Genomic Encyclopedia of Type Strains, Phase IV (KMG-IV): sequencing the most valuable type-strain genomes for metagenomic binning, comparative biology and taxonomic classification.</title>
        <authorList>
            <person name="Goeker M."/>
        </authorList>
    </citation>
    <scope>NUCLEOTIDE SEQUENCE [LARGE SCALE GENOMIC DNA]</scope>
    <source>
        <strain evidence="3 4">DSM 19580</strain>
    </source>
</reference>
<dbReference type="EMBL" id="SMCR01000004">
    <property type="protein sequence ID" value="TCV96732.1"/>
    <property type="molecule type" value="Genomic_DNA"/>
</dbReference>
<keyword evidence="2" id="KW-0732">Signal</keyword>
<dbReference type="RefSeq" id="WP_329955553.1">
    <property type="nucleotide sequence ID" value="NZ_SMCR01000004.1"/>
</dbReference>
<accession>A0A4R3YW55</accession>
<dbReference type="AlphaFoldDB" id="A0A4R3YW55"/>
<dbReference type="InterPro" id="IPR042230">
    <property type="entry name" value="CusF_sf"/>
</dbReference>
<evidence type="ECO:0000313" key="3">
    <source>
        <dbReference type="EMBL" id="TCV96732.1"/>
    </source>
</evidence>
<comment type="caution">
    <text evidence="3">The sequence shown here is derived from an EMBL/GenBank/DDBJ whole genome shotgun (WGS) entry which is preliminary data.</text>
</comment>
<keyword evidence="4" id="KW-1185">Reference proteome</keyword>
<evidence type="ECO:0000256" key="2">
    <source>
        <dbReference type="SAM" id="SignalP"/>
    </source>
</evidence>
<protein>
    <submittedName>
        <fullName evidence="3">Cu/Ag efflux protein CusF</fullName>
    </submittedName>
</protein>
<feature type="signal peptide" evidence="2">
    <location>
        <begin position="1"/>
        <end position="22"/>
    </location>
</feature>
<organism evidence="3 4">
    <name type="scientific">Biostraticola tofi</name>
    <dbReference type="NCBI Taxonomy" id="466109"/>
    <lineage>
        <taxon>Bacteria</taxon>
        <taxon>Pseudomonadati</taxon>
        <taxon>Pseudomonadota</taxon>
        <taxon>Gammaproteobacteria</taxon>
        <taxon>Enterobacterales</taxon>
        <taxon>Bruguierivoracaceae</taxon>
        <taxon>Biostraticola</taxon>
    </lineage>
</organism>
<feature type="region of interest" description="Disordered" evidence="1">
    <location>
        <begin position="35"/>
        <end position="55"/>
    </location>
</feature>